<keyword evidence="1" id="KW-0472">Membrane</keyword>
<evidence type="ECO:0000256" key="1">
    <source>
        <dbReference type="SAM" id="Phobius"/>
    </source>
</evidence>
<sequence length="225" mass="24491">MISLRRHIPFLNRKHVSTKDKIVSAAALIFVFVFISVALVFLLGKQAGAPTEDDTARGFSFETKTAPCLNDSQALCDKILRPDYKFSAVAPKDWIASQPNSATIKVEKEGLACPILLIMGDNDKYVSASGWVDILNPPGKKGPFIKDVFGGVIPVGPSNWPAAHITTRGQLENIRKEVYIPVGNVIFILNYDLKALVDKSGNFAPNPDEIVCDKGLNDLLAAVKL</sequence>
<keyword evidence="1" id="KW-1133">Transmembrane helix</keyword>
<dbReference type="Proteomes" id="UP000178869">
    <property type="component" value="Unassembled WGS sequence"/>
</dbReference>
<comment type="caution">
    <text evidence="2">The sequence shown here is derived from an EMBL/GenBank/DDBJ whole genome shotgun (WGS) entry which is preliminary data.</text>
</comment>
<dbReference type="EMBL" id="MHSR01000008">
    <property type="protein sequence ID" value="OHA47017.1"/>
    <property type="molecule type" value="Genomic_DNA"/>
</dbReference>
<proteinExistence type="predicted"/>
<keyword evidence="1" id="KW-0812">Transmembrane</keyword>
<evidence type="ECO:0000313" key="2">
    <source>
        <dbReference type="EMBL" id="OHA47017.1"/>
    </source>
</evidence>
<organism evidence="2 3">
    <name type="scientific">Candidatus Terrybacteria bacterium RIFCSPHIGHO2_01_FULL_43_35</name>
    <dbReference type="NCBI Taxonomy" id="1802361"/>
    <lineage>
        <taxon>Bacteria</taxon>
        <taxon>Candidatus Terryibacteriota</taxon>
    </lineage>
</organism>
<gene>
    <name evidence="2" type="ORF">A2828_03535</name>
</gene>
<evidence type="ECO:0000313" key="3">
    <source>
        <dbReference type="Proteomes" id="UP000178869"/>
    </source>
</evidence>
<feature type="transmembrane region" description="Helical" evidence="1">
    <location>
        <begin position="21"/>
        <end position="43"/>
    </location>
</feature>
<reference evidence="2 3" key="1">
    <citation type="journal article" date="2016" name="Nat. Commun.">
        <title>Thousands of microbial genomes shed light on interconnected biogeochemical processes in an aquifer system.</title>
        <authorList>
            <person name="Anantharaman K."/>
            <person name="Brown C.T."/>
            <person name="Hug L.A."/>
            <person name="Sharon I."/>
            <person name="Castelle C.J."/>
            <person name="Probst A.J."/>
            <person name="Thomas B.C."/>
            <person name="Singh A."/>
            <person name="Wilkins M.J."/>
            <person name="Karaoz U."/>
            <person name="Brodie E.L."/>
            <person name="Williams K.H."/>
            <person name="Hubbard S.S."/>
            <person name="Banfield J.F."/>
        </authorList>
    </citation>
    <scope>NUCLEOTIDE SEQUENCE [LARGE SCALE GENOMIC DNA]</scope>
</reference>
<name>A0A1G2PFD6_9BACT</name>
<protein>
    <submittedName>
        <fullName evidence="2">Uncharacterized protein</fullName>
    </submittedName>
</protein>
<dbReference type="AlphaFoldDB" id="A0A1G2PFD6"/>
<accession>A0A1G2PFD6</accession>